<evidence type="ECO:0000256" key="9">
    <source>
        <dbReference type="ARBA" id="ARBA00038489"/>
    </source>
</evidence>
<dbReference type="Gene3D" id="3.40.30.10">
    <property type="entry name" value="Glutaredoxin"/>
    <property type="match status" value="1"/>
</dbReference>
<dbReference type="PANTHER" id="PTHR42801:SF7">
    <property type="entry name" value="SLL1159 PROTEIN"/>
    <property type="match status" value="1"/>
</dbReference>
<evidence type="ECO:0000313" key="13">
    <source>
        <dbReference type="EMBL" id="NYF51417.1"/>
    </source>
</evidence>
<evidence type="ECO:0000256" key="2">
    <source>
        <dbReference type="ARBA" id="ARBA00013017"/>
    </source>
</evidence>
<reference evidence="13 14" key="1">
    <citation type="submission" date="2020-07" db="EMBL/GenBank/DDBJ databases">
        <title>Genomic Encyclopedia of Type Strains, Phase IV (KMG-V): Genome sequencing to study the core and pangenomes of soil and plant-associated prokaryotes.</title>
        <authorList>
            <person name="Whitman W."/>
        </authorList>
    </citation>
    <scope>NUCLEOTIDE SEQUENCE [LARGE SCALE GENOMIC DNA]</scope>
    <source>
        <strain evidence="13 14">M8UP30</strain>
    </source>
</reference>
<keyword evidence="5" id="KW-0560">Oxidoreductase</keyword>
<evidence type="ECO:0000256" key="10">
    <source>
        <dbReference type="ARBA" id="ARBA00042639"/>
    </source>
</evidence>
<dbReference type="PANTHER" id="PTHR42801">
    <property type="entry name" value="THIOREDOXIN-DEPENDENT PEROXIDE REDUCTASE"/>
    <property type="match status" value="1"/>
</dbReference>
<protein>
    <recommendedName>
        <fullName evidence="2">thioredoxin-dependent peroxiredoxin</fullName>
        <ecNumber evidence="2">1.11.1.24</ecNumber>
    </recommendedName>
    <alternativeName>
        <fullName evidence="8">Thioredoxin peroxidase</fullName>
    </alternativeName>
    <alternativeName>
        <fullName evidence="10">Thioredoxin-dependent peroxiredoxin Bcp</fullName>
    </alternativeName>
</protein>
<sequence>MAAALNISLQDQLDRITQNTRALVQPERLAISEKATEDLFNTGIEDRTLKAGAQAPAFTLEDALTHKSVSSADLLALGPLVIKFFRGRWDPYCVTELEAWRELHTDLRRHGAIFVAISPQTTRQNNFTLEQHGLQYPLLSDPGATIADKFGIAHTIPQALRSYYQSILINIPFNNAGLSYHNATEASWRLPLPAVFVIDRTNTIVFAEGHADFRVRPEPADILATLDQR</sequence>
<dbReference type="CDD" id="cd02970">
    <property type="entry name" value="PRX_like2"/>
    <property type="match status" value="1"/>
</dbReference>
<evidence type="ECO:0000256" key="5">
    <source>
        <dbReference type="ARBA" id="ARBA00023002"/>
    </source>
</evidence>
<comment type="similarity">
    <text evidence="9">Belongs to the peroxiredoxin family. BCP/PrxQ subfamily.</text>
</comment>
<feature type="domain" description="Thioredoxin" evidence="12">
    <location>
        <begin position="49"/>
        <end position="229"/>
    </location>
</feature>
<comment type="caution">
    <text evidence="13">The sequence shown here is derived from an EMBL/GenBank/DDBJ whole genome shotgun (WGS) entry which is preliminary data.</text>
</comment>
<name>A0A7Y9T2Q9_9BACT</name>
<dbReference type="GO" id="GO:0045454">
    <property type="term" value="P:cell redox homeostasis"/>
    <property type="evidence" value="ECO:0007669"/>
    <property type="project" value="TreeGrafter"/>
</dbReference>
<accession>A0A7Y9T2Q9</accession>
<comment type="catalytic activity">
    <reaction evidence="11">
        <text>a hydroperoxide + [thioredoxin]-dithiol = an alcohol + [thioredoxin]-disulfide + H2O</text>
        <dbReference type="Rhea" id="RHEA:62620"/>
        <dbReference type="Rhea" id="RHEA-COMP:10698"/>
        <dbReference type="Rhea" id="RHEA-COMP:10700"/>
        <dbReference type="ChEBI" id="CHEBI:15377"/>
        <dbReference type="ChEBI" id="CHEBI:29950"/>
        <dbReference type="ChEBI" id="CHEBI:30879"/>
        <dbReference type="ChEBI" id="CHEBI:35924"/>
        <dbReference type="ChEBI" id="CHEBI:50058"/>
        <dbReference type="EC" id="1.11.1.24"/>
    </reaction>
</comment>
<dbReference type="InterPro" id="IPR013766">
    <property type="entry name" value="Thioredoxin_domain"/>
</dbReference>
<comment type="function">
    <text evidence="1">Thiol-specific peroxidase that catalyzes the reduction of hydrogen peroxide and organic hydroperoxides to water and alcohols, respectively. Plays a role in cell protection against oxidative stress by detoxifying peroxides and as sensor of hydrogen peroxide-mediated signaling events.</text>
</comment>
<evidence type="ECO:0000259" key="12">
    <source>
        <dbReference type="PROSITE" id="PS51352"/>
    </source>
</evidence>
<dbReference type="InterPro" id="IPR050924">
    <property type="entry name" value="Peroxiredoxin_BCP/PrxQ"/>
</dbReference>
<dbReference type="PROSITE" id="PS51352">
    <property type="entry name" value="THIOREDOXIN_2"/>
    <property type="match status" value="1"/>
</dbReference>
<dbReference type="SUPFAM" id="SSF52833">
    <property type="entry name" value="Thioredoxin-like"/>
    <property type="match status" value="1"/>
</dbReference>
<evidence type="ECO:0000256" key="1">
    <source>
        <dbReference type="ARBA" id="ARBA00003330"/>
    </source>
</evidence>
<evidence type="ECO:0000256" key="6">
    <source>
        <dbReference type="ARBA" id="ARBA00023157"/>
    </source>
</evidence>
<dbReference type="GO" id="GO:0008379">
    <property type="term" value="F:thioredoxin peroxidase activity"/>
    <property type="evidence" value="ECO:0007669"/>
    <property type="project" value="TreeGrafter"/>
</dbReference>
<evidence type="ECO:0000256" key="4">
    <source>
        <dbReference type="ARBA" id="ARBA00022862"/>
    </source>
</evidence>
<dbReference type="EMBL" id="JACCCV010000001">
    <property type="protein sequence ID" value="NYF51417.1"/>
    <property type="molecule type" value="Genomic_DNA"/>
</dbReference>
<dbReference type="EC" id="1.11.1.24" evidence="2"/>
<keyword evidence="7" id="KW-0676">Redox-active center</keyword>
<evidence type="ECO:0000256" key="7">
    <source>
        <dbReference type="ARBA" id="ARBA00023284"/>
    </source>
</evidence>
<keyword evidence="4" id="KW-0049">Antioxidant</keyword>
<dbReference type="InterPro" id="IPR000866">
    <property type="entry name" value="AhpC/TSA"/>
</dbReference>
<dbReference type="AlphaFoldDB" id="A0A7Y9T2Q9"/>
<evidence type="ECO:0000256" key="3">
    <source>
        <dbReference type="ARBA" id="ARBA00022559"/>
    </source>
</evidence>
<keyword evidence="6" id="KW-1015">Disulfide bond</keyword>
<evidence type="ECO:0000256" key="8">
    <source>
        <dbReference type="ARBA" id="ARBA00032824"/>
    </source>
</evidence>
<dbReference type="Pfam" id="PF00578">
    <property type="entry name" value="AhpC-TSA"/>
    <property type="match status" value="1"/>
</dbReference>
<gene>
    <name evidence="13" type="ORF">HDF12_001782</name>
</gene>
<keyword evidence="3" id="KW-0575">Peroxidase</keyword>
<dbReference type="GO" id="GO:0034599">
    <property type="term" value="P:cellular response to oxidative stress"/>
    <property type="evidence" value="ECO:0007669"/>
    <property type="project" value="TreeGrafter"/>
</dbReference>
<dbReference type="GO" id="GO:0005737">
    <property type="term" value="C:cytoplasm"/>
    <property type="evidence" value="ECO:0007669"/>
    <property type="project" value="TreeGrafter"/>
</dbReference>
<evidence type="ECO:0000256" key="11">
    <source>
        <dbReference type="ARBA" id="ARBA00049091"/>
    </source>
</evidence>
<dbReference type="InterPro" id="IPR036249">
    <property type="entry name" value="Thioredoxin-like_sf"/>
</dbReference>
<dbReference type="Proteomes" id="UP000534186">
    <property type="component" value="Unassembled WGS sequence"/>
</dbReference>
<proteinExistence type="inferred from homology"/>
<organism evidence="13 14">
    <name type="scientific">Tunturiibacter lichenicola</name>
    <dbReference type="NCBI Taxonomy" id="2051959"/>
    <lineage>
        <taxon>Bacteria</taxon>
        <taxon>Pseudomonadati</taxon>
        <taxon>Acidobacteriota</taxon>
        <taxon>Terriglobia</taxon>
        <taxon>Terriglobales</taxon>
        <taxon>Acidobacteriaceae</taxon>
        <taxon>Tunturiibacter</taxon>
    </lineage>
</organism>
<evidence type="ECO:0000313" key="14">
    <source>
        <dbReference type="Proteomes" id="UP000534186"/>
    </source>
</evidence>